<dbReference type="RefSeq" id="WP_163493399.1">
    <property type="nucleotide sequence ID" value="NZ_CP048711.1"/>
</dbReference>
<dbReference type="CDD" id="cd00207">
    <property type="entry name" value="fer2"/>
    <property type="match status" value="1"/>
</dbReference>
<dbReference type="EMBL" id="CP048711">
    <property type="protein sequence ID" value="QIB64149.1"/>
    <property type="molecule type" value="Genomic_DNA"/>
</dbReference>
<reference evidence="2 3" key="1">
    <citation type="submission" date="2020-02" db="EMBL/GenBank/DDBJ databases">
        <title>Genome sequencing for Kineobactrum sp. M2.</title>
        <authorList>
            <person name="Park S.-J."/>
        </authorList>
    </citation>
    <scope>NUCLEOTIDE SEQUENCE [LARGE SCALE GENOMIC DNA]</scope>
    <source>
        <strain evidence="2 3">M2</strain>
    </source>
</reference>
<dbReference type="InterPro" id="IPR036010">
    <property type="entry name" value="2Fe-2S_ferredoxin-like_sf"/>
</dbReference>
<dbReference type="GO" id="GO:0051536">
    <property type="term" value="F:iron-sulfur cluster binding"/>
    <property type="evidence" value="ECO:0007669"/>
    <property type="project" value="InterPro"/>
</dbReference>
<evidence type="ECO:0000313" key="2">
    <source>
        <dbReference type="EMBL" id="QIB64149.1"/>
    </source>
</evidence>
<keyword evidence="3" id="KW-1185">Reference proteome</keyword>
<evidence type="ECO:0000256" key="1">
    <source>
        <dbReference type="ARBA" id="ARBA00023002"/>
    </source>
</evidence>
<protein>
    <submittedName>
        <fullName evidence="2">(2Fe-2S)-binding protein</fullName>
    </submittedName>
</protein>
<name>A0A6C0TXM0_9GAMM</name>
<evidence type="ECO:0000313" key="3">
    <source>
        <dbReference type="Proteomes" id="UP000477680"/>
    </source>
</evidence>
<dbReference type="Pfam" id="PF13510">
    <property type="entry name" value="Fer2_4"/>
    <property type="match status" value="1"/>
</dbReference>
<dbReference type="Proteomes" id="UP000477680">
    <property type="component" value="Chromosome"/>
</dbReference>
<dbReference type="GO" id="GO:0016491">
    <property type="term" value="F:oxidoreductase activity"/>
    <property type="evidence" value="ECO:0007669"/>
    <property type="project" value="UniProtKB-KW"/>
</dbReference>
<organism evidence="2 3">
    <name type="scientific">Kineobactrum salinum</name>
    <dbReference type="NCBI Taxonomy" id="2708301"/>
    <lineage>
        <taxon>Bacteria</taxon>
        <taxon>Pseudomonadati</taxon>
        <taxon>Pseudomonadota</taxon>
        <taxon>Gammaproteobacteria</taxon>
        <taxon>Cellvibrionales</taxon>
        <taxon>Halieaceae</taxon>
        <taxon>Kineobactrum</taxon>
    </lineage>
</organism>
<dbReference type="Gene3D" id="3.10.20.440">
    <property type="entry name" value="2Fe-2S iron-sulphur cluster binding domain, sarcosine oxidase, alpha subunit, N-terminal domain"/>
    <property type="match status" value="1"/>
</dbReference>
<keyword evidence="1" id="KW-0560">Oxidoreductase</keyword>
<dbReference type="KEGG" id="kim:G3T16_00680"/>
<accession>A0A6C0TXM0</accession>
<dbReference type="InterPro" id="IPR001041">
    <property type="entry name" value="2Fe-2S_ferredoxin-type"/>
</dbReference>
<sequence length="104" mass="11543">MAHRIQAGVERQPPLQIEIDGVAVSVHPGETVASALLLLGREHCYTTRAGEPRSLFCNMGSCFECLVRIFTPKQTTSPRWRRACMTPVSEGMRVQTGQCLQETL</sequence>
<dbReference type="InterPro" id="IPR042204">
    <property type="entry name" value="2Fe-2S-bd_N"/>
</dbReference>
<dbReference type="SUPFAM" id="SSF54292">
    <property type="entry name" value="2Fe-2S ferredoxin-like"/>
    <property type="match status" value="1"/>
</dbReference>
<proteinExistence type="predicted"/>
<dbReference type="AlphaFoldDB" id="A0A6C0TXM0"/>
<gene>
    <name evidence="2" type="ORF">G3T16_00680</name>
</gene>